<sequence length="1508" mass="165140">MTTKLVKNTEKIKLLQSTSVSSGPAGQFPKYGQSQKRVKIGDICDLKITALGPNNIGIDEFSFPFTIFVPNVKYGSKIRAKIVKIAVSFGALNVSKKPMLSSPLGEGLVGRKSSFAPFNPTEDAGTVAYAVAQLMGPLPTPEGNSESPLDGRGRSSSPYANLTLAGGQQGLGGGVKSPVNPGDVLTVSIKKITPAENFVLGLGGIYGQKLTKKNNTNPSSSSTIPTEAEGSQTIGGQLPKGKGSVGVVELENNFTLIVPLGARGQEESPYENVKVMVTRIKHNYGFAKILSTTPLAVARSNSCGAIPKTSALMEQSPTITVSSVFGSKFTTTLPKNIKVYGKYAVFKVRTPSMAGGGHRAPSSTPPALGSSLSKTKGAQDGRSNITLKGNEYASPSLQDCDACKILFVKLDKGLKYGDKVRIKITLASLLLSSSTDLQDTKEVESSASKVRFLVGKILQVNPVKKIDKTALILNSIREMVNHGMHFGEKAVKCHARMKNYIWFKSSSYGLLAKAAKGNKSLLTPVSSRTLEGVAIRDLKNVNNTLASSIMPAYSFPTSTGLTFTRQPESQILGSLPGTDNARTGGSAPSNLAAYTPPTGGFTPSGSMAGPGHRAEGSTVSAAAQIIEFGAGALKSAEQNKESKGGITPKSQRIKKKNQKGGKSSSSLGISKIQKSLPLIKKGRHIINLLKTRRCLNQALNKLTKYALKGRTFLFIGTKKPASGLVARASFFTKNSFFVNTRWLGGMLTNWKTILKSISKIRPILKEKQKIVRDILERRQIIKSRLIKKALLLKNKSKLILKKGILLLESIKKASASYYASLLSTDSAGHSQGAIQQGPFTLLTYNACRPTPFDSYRGGLCPAVIGKKSVSSQAVPQETGENKKSMEPQEKLRNEYIIRNMNLLEKRQKYIKKRREFIMKTMLLKEKGLQISAKHKNIYNLLCIYAKKLRDYKYLYLLTSSIQNLKKAASEGTLSTFSTAAYGSGLSDPSNTQLLPPTSPLDKGEQQQLEATPSAKVNTLVSVSYNKLKDSKKLEAAPQGVKSGTIKNEFSDQGLTARMPWIIPNPPKVILNKIVLTMKNIYENNTLSNPVNSGLSSLNLGEGALALTSPPLYSPGLPVGQIQEAAEQYAQQTKQPKSEDSSSSPSPFDRSISKSQKEQEGVGLPITPLFGAYSPDGRKDRKSAAFVPSFAPLAWGWSPQGLKHNEINSENQRLSMNRNPLRSYYKNQRGRDQLRRSQGQKLRSAYQTNQIIVCSTLLSKFSGFGVYLKQVIKQLVTNIKILEAQSHHYAMELNKIKQLLTAFAATKQKYVLELQQLKSKNTKERSVLNIVKRQLKALDAQKKFLKFLPRLRYLPTPQTKITEIVQILLSRIVDPKLKYPIEKIYNQKYSYSRFAPKKYAAALQKKWQRLEKYFGGIANMTKLTKTQISSNVAIIIGQKEEMNAVYECKKYGIKMFSIVDTNCNPSLSDHIIPANDDSRSSIKYILTKFITRIRLAQKMRTRFPGIFKK</sequence>
<feature type="compositionally biased region" description="Basic and acidic residues" evidence="4">
    <location>
        <begin position="1150"/>
        <end position="1159"/>
    </location>
</feature>
<feature type="compositionally biased region" description="Low complexity" evidence="4">
    <location>
        <begin position="213"/>
        <end position="226"/>
    </location>
</feature>
<name>A0A0S2IDY1_9CHLO</name>
<evidence type="ECO:0000256" key="2">
    <source>
        <dbReference type="ARBA" id="ARBA00006242"/>
    </source>
</evidence>
<feature type="region of interest" description="Disordered" evidence="4">
    <location>
        <begin position="1126"/>
        <end position="1159"/>
    </location>
</feature>
<dbReference type="PANTHER" id="PTHR12534:SF0">
    <property type="entry name" value="SMALL RIBOSOMAL SUBUNIT PROTEIN US2M"/>
    <property type="match status" value="1"/>
</dbReference>
<dbReference type="InterPro" id="IPR023591">
    <property type="entry name" value="Ribosomal_uS2_flav_dom_sf"/>
</dbReference>
<feature type="compositionally biased region" description="Polar residues" evidence="4">
    <location>
        <begin position="580"/>
        <end position="589"/>
    </location>
</feature>
<evidence type="ECO:0000256" key="3">
    <source>
        <dbReference type="HAMAP-Rule" id="MF_00291"/>
    </source>
</evidence>
<dbReference type="Gene3D" id="3.40.50.10490">
    <property type="entry name" value="Glucose-6-phosphate isomerase like protein, domain 1"/>
    <property type="match status" value="3"/>
</dbReference>
<feature type="region of interest" description="Disordered" evidence="4">
    <location>
        <begin position="570"/>
        <end position="616"/>
    </location>
</feature>
<feature type="region of interest" description="Disordered" evidence="4">
    <location>
        <begin position="985"/>
        <end position="1010"/>
    </location>
</feature>
<dbReference type="SUPFAM" id="SSF52313">
    <property type="entry name" value="Ribosomal protein S2"/>
    <property type="match status" value="2"/>
</dbReference>
<feature type="region of interest" description="Disordered" evidence="4">
    <location>
        <begin position="354"/>
        <end position="383"/>
    </location>
</feature>
<feature type="region of interest" description="Disordered" evidence="4">
    <location>
        <begin position="137"/>
        <end position="163"/>
    </location>
</feature>
<dbReference type="Gene3D" id="2.40.50.140">
    <property type="entry name" value="Nucleic acid-binding proteins"/>
    <property type="match status" value="2"/>
</dbReference>
<dbReference type="GO" id="GO:0006412">
    <property type="term" value="P:translation"/>
    <property type="evidence" value="ECO:0007669"/>
    <property type="project" value="UniProtKB-UniRule"/>
</dbReference>
<organism evidence="5">
    <name type="scientific">Stephanosphaera pluvialis</name>
    <dbReference type="NCBI Taxonomy" id="51712"/>
    <lineage>
        <taxon>Eukaryota</taxon>
        <taxon>Viridiplantae</taxon>
        <taxon>Chlorophyta</taxon>
        <taxon>core chlorophytes</taxon>
        <taxon>Chlorophyceae</taxon>
        <taxon>CS clade</taxon>
        <taxon>Chlamydomonadales</taxon>
        <taxon>Haematococcaceae</taxon>
        <taxon>Stephanosphaera</taxon>
    </lineage>
</organism>
<feature type="compositionally biased region" description="Polar residues" evidence="4">
    <location>
        <begin position="370"/>
        <end position="383"/>
    </location>
</feature>
<feature type="region of interest" description="Disordered" evidence="4">
    <location>
        <begin position="210"/>
        <end position="238"/>
    </location>
</feature>
<dbReference type="GO" id="GO:0005763">
    <property type="term" value="C:mitochondrial small ribosomal subunit"/>
    <property type="evidence" value="ECO:0007669"/>
    <property type="project" value="TreeGrafter"/>
</dbReference>
<accession>A0A0S2IDY1</accession>
<keyword evidence="3 5" id="KW-0689">Ribosomal protein</keyword>
<feature type="compositionally biased region" description="Polar residues" evidence="4">
    <location>
        <begin position="985"/>
        <end position="995"/>
    </location>
</feature>
<comment type="subcellular location">
    <subcellularLocation>
        <location evidence="1 3">Plastid</location>
        <location evidence="1 3">Chloroplast</location>
    </subcellularLocation>
</comment>
<dbReference type="PANTHER" id="PTHR12534">
    <property type="entry name" value="30S RIBOSOMAL PROTEIN S2 PROKARYOTIC AND ORGANELLAR"/>
    <property type="match status" value="1"/>
</dbReference>
<evidence type="ECO:0000256" key="1">
    <source>
        <dbReference type="ARBA" id="ARBA00004229"/>
    </source>
</evidence>
<evidence type="ECO:0000313" key="5">
    <source>
        <dbReference type="EMBL" id="ALO21683.1"/>
    </source>
</evidence>
<dbReference type="InterPro" id="IPR012340">
    <property type="entry name" value="NA-bd_OB-fold"/>
</dbReference>
<evidence type="ECO:0000256" key="4">
    <source>
        <dbReference type="SAM" id="MobiDB-lite"/>
    </source>
</evidence>
<reference evidence="5" key="1">
    <citation type="journal article" date="2015" name="BMC Evol. Biol.">
        <title>Chloroplast phylogenomic analysis of chlorophyte green algae identifies a novel lineage sister to the Sphaeropleales (Chlorophyceae).</title>
        <authorList>
            <person name="Lemieux C."/>
            <person name="Vincent A.T."/>
            <person name="Labarre A."/>
            <person name="Otis C."/>
            <person name="Turmel M."/>
        </authorList>
    </citation>
    <scope>NUCLEOTIDE SEQUENCE</scope>
</reference>
<dbReference type="HAMAP" id="MF_00291_B">
    <property type="entry name" value="Ribosomal_uS2_B"/>
    <property type="match status" value="2"/>
</dbReference>
<feature type="compositionally biased region" description="Low complexity" evidence="4">
    <location>
        <begin position="1126"/>
        <end position="1149"/>
    </location>
</feature>
<keyword evidence="5" id="KW-0150">Chloroplast</keyword>
<geneLocation type="chloroplast" evidence="5"/>
<feature type="region of interest" description="Disordered" evidence="4">
    <location>
        <begin position="636"/>
        <end position="667"/>
    </location>
</feature>
<keyword evidence="5" id="KW-0934">Plastid</keyword>
<dbReference type="EMBL" id="KT625366">
    <property type="protein sequence ID" value="ALO21683.1"/>
    <property type="molecule type" value="Genomic_DNA"/>
</dbReference>
<dbReference type="GO" id="GO:0003735">
    <property type="term" value="F:structural constituent of ribosome"/>
    <property type="evidence" value="ECO:0007669"/>
    <property type="project" value="InterPro"/>
</dbReference>
<gene>
    <name evidence="3 5" type="primary">rps2</name>
</gene>
<dbReference type="InterPro" id="IPR001865">
    <property type="entry name" value="Ribosomal_uS2"/>
</dbReference>
<dbReference type="CDD" id="cd01425">
    <property type="entry name" value="RPS2"/>
    <property type="match status" value="2"/>
</dbReference>
<comment type="similarity">
    <text evidence="2 3">Belongs to the universal ribosomal protein uS2 family.</text>
</comment>
<proteinExistence type="inferred from homology"/>
<protein>
    <recommendedName>
        <fullName evidence="3">Small ribosomal subunit protein uS2c</fullName>
    </recommendedName>
</protein>
<dbReference type="InterPro" id="IPR005706">
    <property type="entry name" value="Ribosomal_uS2_bac/mit/plastid"/>
</dbReference>
<dbReference type="Pfam" id="PF00318">
    <property type="entry name" value="Ribosomal_S2"/>
    <property type="match status" value="2"/>
</dbReference>
<keyword evidence="3" id="KW-0687">Ribonucleoprotein</keyword>
<dbReference type="GO" id="GO:0009507">
    <property type="term" value="C:chloroplast"/>
    <property type="evidence" value="ECO:0007669"/>
    <property type="project" value="UniProtKB-SubCell"/>
</dbReference>